<evidence type="ECO:0000313" key="2">
    <source>
        <dbReference type="EMBL" id="GAA2418555.1"/>
    </source>
</evidence>
<gene>
    <name evidence="2" type="ORF">GCM10010191_31740</name>
</gene>
<reference evidence="3" key="1">
    <citation type="journal article" date="2019" name="Int. J. Syst. Evol. Microbiol.">
        <title>The Global Catalogue of Microorganisms (GCM) 10K type strain sequencing project: providing services to taxonomists for standard genome sequencing and annotation.</title>
        <authorList>
            <consortium name="The Broad Institute Genomics Platform"/>
            <consortium name="The Broad Institute Genome Sequencing Center for Infectious Disease"/>
            <person name="Wu L."/>
            <person name="Ma J."/>
        </authorList>
    </citation>
    <scope>NUCLEOTIDE SEQUENCE [LARGE SCALE GENOMIC DNA]</scope>
    <source>
        <strain evidence="3">JCM 3325</strain>
    </source>
</reference>
<protein>
    <submittedName>
        <fullName evidence="2">Uncharacterized protein</fullName>
    </submittedName>
</protein>
<organism evidence="2 3">
    <name type="scientific">Actinomadura vinacea</name>
    <dbReference type="NCBI Taxonomy" id="115336"/>
    <lineage>
        <taxon>Bacteria</taxon>
        <taxon>Bacillati</taxon>
        <taxon>Actinomycetota</taxon>
        <taxon>Actinomycetes</taxon>
        <taxon>Streptosporangiales</taxon>
        <taxon>Thermomonosporaceae</taxon>
        <taxon>Actinomadura</taxon>
    </lineage>
</organism>
<keyword evidence="3" id="KW-1185">Reference proteome</keyword>
<accession>A0ABN3IZW5</accession>
<sequence length="69" mass="7501">MKGGRLVRLGMVLPTAEDNAMPHWNGPEDYWEIARGPVGGQRAPAEKCSSDRSGTGSHDGRFRASYLIS</sequence>
<comment type="caution">
    <text evidence="2">The sequence shown here is derived from an EMBL/GenBank/DDBJ whole genome shotgun (WGS) entry which is preliminary data.</text>
</comment>
<evidence type="ECO:0000256" key="1">
    <source>
        <dbReference type="SAM" id="MobiDB-lite"/>
    </source>
</evidence>
<dbReference type="EMBL" id="BAAARW010000012">
    <property type="protein sequence ID" value="GAA2418555.1"/>
    <property type="molecule type" value="Genomic_DNA"/>
</dbReference>
<feature type="region of interest" description="Disordered" evidence="1">
    <location>
        <begin position="38"/>
        <end position="69"/>
    </location>
</feature>
<name>A0ABN3IZW5_9ACTN</name>
<dbReference type="Proteomes" id="UP001501231">
    <property type="component" value="Unassembled WGS sequence"/>
</dbReference>
<evidence type="ECO:0000313" key="3">
    <source>
        <dbReference type="Proteomes" id="UP001501231"/>
    </source>
</evidence>
<proteinExistence type="predicted"/>